<feature type="domain" description="B30.2/SPRY" evidence="2">
    <location>
        <begin position="72"/>
        <end position="262"/>
    </location>
</feature>
<dbReference type="InterPro" id="IPR003879">
    <property type="entry name" value="Butyrophylin_SPRY"/>
</dbReference>
<dbReference type="Pfam" id="PF13765">
    <property type="entry name" value="PRY"/>
    <property type="match status" value="1"/>
</dbReference>
<reference evidence="3" key="1">
    <citation type="journal article" date="2022" name="bioRxiv">
        <title>Sequencing and chromosome-scale assembly of the giantPleurodeles waltlgenome.</title>
        <authorList>
            <person name="Brown T."/>
            <person name="Elewa A."/>
            <person name="Iarovenko S."/>
            <person name="Subramanian E."/>
            <person name="Araus A.J."/>
            <person name="Petzold A."/>
            <person name="Susuki M."/>
            <person name="Suzuki K.-i.T."/>
            <person name="Hayashi T."/>
            <person name="Toyoda A."/>
            <person name="Oliveira C."/>
            <person name="Osipova E."/>
            <person name="Leigh N.D."/>
            <person name="Simon A."/>
            <person name="Yun M.H."/>
        </authorList>
    </citation>
    <scope>NUCLEOTIDE SEQUENCE</scope>
    <source>
        <strain evidence="3">20211129_DDA</strain>
        <tissue evidence="3">Liver</tissue>
    </source>
</reference>
<evidence type="ECO:0000313" key="4">
    <source>
        <dbReference type="Proteomes" id="UP001066276"/>
    </source>
</evidence>
<dbReference type="InterPro" id="IPR013320">
    <property type="entry name" value="ConA-like_dom_sf"/>
</dbReference>
<organism evidence="3 4">
    <name type="scientific">Pleurodeles waltl</name>
    <name type="common">Iberian ribbed newt</name>
    <dbReference type="NCBI Taxonomy" id="8319"/>
    <lineage>
        <taxon>Eukaryota</taxon>
        <taxon>Metazoa</taxon>
        <taxon>Chordata</taxon>
        <taxon>Craniata</taxon>
        <taxon>Vertebrata</taxon>
        <taxon>Euteleostomi</taxon>
        <taxon>Amphibia</taxon>
        <taxon>Batrachia</taxon>
        <taxon>Caudata</taxon>
        <taxon>Salamandroidea</taxon>
        <taxon>Salamandridae</taxon>
        <taxon>Pleurodelinae</taxon>
        <taxon>Pleurodeles</taxon>
    </lineage>
</organism>
<dbReference type="SMART" id="SM00449">
    <property type="entry name" value="SPRY"/>
    <property type="match status" value="1"/>
</dbReference>
<dbReference type="SMART" id="SM00589">
    <property type="entry name" value="PRY"/>
    <property type="match status" value="1"/>
</dbReference>
<evidence type="ECO:0000256" key="1">
    <source>
        <dbReference type="ARBA" id="ARBA00023054"/>
    </source>
</evidence>
<protein>
    <recommendedName>
        <fullName evidence="2">B30.2/SPRY domain-containing protein</fullName>
    </recommendedName>
</protein>
<dbReference type="InterPro" id="IPR043136">
    <property type="entry name" value="B30.2/SPRY_sf"/>
</dbReference>
<dbReference type="CDD" id="cd12888">
    <property type="entry name" value="SPRY_PRY_TRIM7_like"/>
    <property type="match status" value="1"/>
</dbReference>
<dbReference type="InterPro" id="IPR050143">
    <property type="entry name" value="TRIM/RBCC"/>
</dbReference>
<name>A0AAV7V3X3_PLEWA</name>
<gene>
    <name evidence="3" type="ORF">NDU88_005208</name>
</gene>
<dbReference type="InterPro" id="IPR003877">
    <property type="entry name" value="SPRY_dom"/>
</dbReference>
<dbReference type="PROSITE" id="PS50188">
    <property type="entry name" value="B302_SPRY"/>
    <property type="match status" value="1"/>
</dbReference>
<comment type="caution">
    <text evidence="3">The sequence shown here is derived from an EMBL/GenBank/DDBJ whole genome shotgun (WGS) entry which is preliminary data.</text>
</comment>
<keyword evidence="4" id="KW-1185">Reference proteome</keyword>
<keyword evidence="1" id="KW-0175">Coiled coil</keyword>
<evidence type="ECO:0000313" key="3">
    <source>
        <dbReference type="EMBL" id="KAJ1195943.1"/>
    </source>
</evidence>
<dbReference type="Pfam" id="PF00622">
    <property type="entry name" value="SPRY"/>
    <property type="match status" value="1"/>
</dbReference>
<dbReference type="Gene3D" id="2.60.120.920">
    <property type="match status" value="1"/>
</dbReference>
<dbReference type="InterPro" id="IPR001870">
    <property type="entry name" value="B30.2/SPRY"/>
</dbReference>
<dbReference type="PRINTS" id="PR01407">
    <property type="entry name" value="BUTYPHLNCDUF"/>
</dbReference>
<evidence type="ECO:0000259" key="2">
    <source>
        <dbReference type="PROSITE" id="PS50188"/>
    </source>
</evidence>
<dbReference type="Proteomes" id="UP001066276">
    <property type="component" value="Chromosome 2_2"/>
</dbReference>
<dbReference type="AlphaFoldDB" id="A0AAV7V3X3"/>
<accession>A0AAV7V3X3</accession>
<dbReference type="SUPFAM" id="SSF49899">
    <property type="entry name" value="Concanavalin A-like lectins/glucanases"/>
    <property type="match status" value="1"/>
</dbReference>
<dbReference type="PANTHER" id="PTHR24103">
    <property type="entry name" value="E3 UBIQUITIN-PROTEIN LIGASE TRIM"/>
    <property type="match status" value="1"/>
</dbReference>
<proteinExistence type="predicted"/>
<dbReference type="EMBL" id="JANPWB010000004">
    <property type="protein sequence ID" value="KAJ1195943.1"/>
    <property type="molecule type" value="Genomic_DNA"/>
</dbReference>
<sequence>MDPEIPRYREPEIPRYMDPAIPMYRDPEIPRYRDPEIPRYMDPEIPMYRDPEIPRYKKVKFHGLESEIEKTREKEVMATLKPEEMKKYKVMVTLDPDTAHPELLLSDGGRHVRRTDTAQLLPATHKRFTLYPCVLGSEGFTSGRHYWEVQLLDRGGWTVGVAADSVERKRGVTWSPEGGVWAVERLEGQYRALTFPETPLFPCEEPLKLGVYLDYEEGRLSLHNADSMELLYTFPPARFTHSLFPFFRLWGHLYVGAQLRLV</sequence>
<dbReference type="FunFam" id="2.60.120.920:FF:000004">
    <property type="entry name" value="Butyrophilin subfamily 1 member A1"/>
    <property type="match status" value="1"/>
</dbReference>
<dbReference type="InterPro" id="IPR006574">
    <property type="entry name" value="PRY"/>
</dbReference>